<gene>
    <name evidence="11" type="ORF">MVEG_12429</name>
</gene>
<evidence type="ECO:0000313" key="12">
    <source>
        <dbReference type="Proteomes" id="UP000243308"/>
    </source>
</evidence>
<keyword evidence="6" id="KW-0235">DNA replication</keyword>
<evidence type="ECO:0000313" key="11">
    <source>
        <dbReference type="EMBL" id="KFH61735.1"/>
    </source>
</evidence>
<reference evidence="11 12" key="1">
    <citation type="submission" date="2011-02" db="EMBL/GenBank/DDBJ databases">
        <title>The Genome Sequence of Mortierella verticillata NRRL 6337.</title>
        <authorList>
            <consortium name="The Broad Institute Genome Sequencing Platform"/>
            <person name="Russ C."/>
            <person name="Cuomo C."/>
            <person name="Burger G."/>
            <person name="Gray M.W."/>
            <person name="Holland P.W.H."/>
            <person name="King N."/>
            <person name="Lang F.B.F."/>
            <person name="Roger A.J."/>
            <person name="Ruiz-Trillo I."/>
            <person name="Young S.K."/>
            <person name="Zeng Q."/>
            <person name="Gargeya S."/>
            <person name="Alvarado L."/>
            <person name="Berlin A."/>
            <person name="Chapman S.B."/>
            <person name="Chen Z."/>
            <person name="Freedman E."/>
            <person name="Gellesch M."/>
            <person name="Goldberg J."/>
            <person name="Griggs A."/>
            <person name="Gujja S."/>
            <person name="Heilman E."/>
            <person name="Heiman D."/>
            <person name="Howarth C."/>
            <person name="Mehta T."/>
            <person name="Neiman D."/>
            <person name="Pearson M."/>
            <person name="Roberts A."/>
            <person name="Saif S."/>
            <person name="Shea T."/>
            <person name="Shenoy N."/>
            <person name="Sisk P."/>
            <person name="Stolte C."/>
            <person name="Sykes S."/>
            <person name="White J."/>
            <person name="Yandava C."/>
            <person name="Haas B."/>
            <person name="Nusbaum C."/>
            <person name="Birren B."/>
        </authorList>
    </citation>
    <scope>NUCLEOTIDE SEQUENCE [LARGE SCALE GENOMIC DNA]</scope>
    <source>
        <strain evidence="11 12">NRRL 6337</strain>
    </source>
</reference>
<dbReference type="EMBL" id="KN042453">
    <property type="protein sequence ID" value="KFH61735.1"/>
    <property type="molecule type" value="Genomic_DNA"/>
</dbReference>
<evidence type="ECO:0000256" key="7">
    <source>
        <dbReference type="ARBA" id="ARBA00022932"/>
    </source>
</evidence>
<dbReference type="InterPro" id="IPR012337">
    <property type="entry name" value="RNaseH-like_sf"/>
</dbReference>
<sequence length="946" mass="109256">VSLVAGSWNTADDEEYAVPIWEDRHDRYMLFEDYTYRNSLYVYLMQTPTGSMDEMRAALKHVLCSRHSYIHGYVGRASISVTFHVYRDGVLRPYTFNSSMGWKHMLRELDRILVDDGNEIGSDVYRMIHDNLCDITIGVMPMRSGRGGKRDYVYTIRVTNSSGTRDDVCFYRCIRTLLGLKWRYDTMITRLAGDTWKKGEVELSMIARAEEIFGINILVLYNKDPVVYFVDKTMKFGSYKDIKRDYVISWACYDGTSYGRDELCLKSKKMLPRRHTNGGMEVCVKGVWYHLLVFYDDHYDIVRDLLEPTFCGRCGSHEHTTKDADKYDDIKYECIATLSKVVGMRILDLSAPDRLYVFFDFETFMHGGKLHPYLVSYLIHDGTKKSVASGSFWGPGCSTKFLRMLTEDYGGIKYLISYNGASFDNYFIMRSLMSMNVPLSSDNTIMFHNKILRMCAKGVITWDLCQYTKSSLKEACDAYGIGDTKLEMDHDEIQEIFAKHNYMLNALDVVREMGVEEYCMHDVVLLSKLYYVIRRELATIADIDIMSKPTISSFVYSHATMSWRNHGIGVDKLPMSYDDIFSSVPGGRVQVLMPGEYNRPLAQLDVNSMYAHVCTTNDFPNGNIKDVQTHDESKRRLYMAFCDVDQTVLKYKLVANRNKDGRLVWTDNTISGAWLWKEEIEELRQHGCIVTTHRYLVWKKKVRPFDVMQTYLDARNKADQAGNIVGSKTSKLLSNALTGKMVEHNHDEVWTIGRHEHEWHDFADKYGIDATSFELTGMHSKLLLRSKRVAKEEIAKPRHWGSRIYALARLALWRHMCKFPRVYYVDTDSIVVDAGEEYTLSKEPGGMKLDIMAQQSQFVSPKTYRMDDKCRLKGYKDGSRWTAKLGDEVVGIGSNLCKEMYDHLLDPNVELYTKCLNITKRFVKKESNGTWKACVLQGEYEHKLLG</sequence>
<organism evidence="11 12">
    <name type="scientific">Podila verticillata NRRL 6337</name>
    <dbReference type="NCBI Taxonomy" id="1069443"/>
    <lineage>
        <taxon>Eukaryota</taxon>
        <taxon>Fungi</taxon>
        <taxon>Fungi incertae sedis</taxon>
        <taxon>Mucoromycota</taxon>
        <taxon>Mortierellomycotina</taxon>
        <taxon>Mortierellomycetes</taxon>
        <taxon>Mortierellales</taxon>
        <taxon>Mortierellaceae</taxon>
        <taxon>Podila</taxon>
    </lineage>
</organism>
<dbReference type="Pfam" id="PF03175">
    <property type="entry name" value="DNA_pol_B_2"/>
    <property type="match status" value="1"/>
</dbReference>
<evidence type="ECO:0000256" key="3">
    <source>
        <dbReference type="ARBA" id="ARBA00014385"/>
    </source>
</evidence>
<protein>
    <recommendedName>
        <fullName evidence="3">Probable DNA polymerase</fullName>
        <ecNumber evidence="2">2.7.7.7</ecNumber>
    </recommendedName>
</protein>
<evidence type="ECO:0000256" key="6">
    <source>
        <dbReference type="ARBA" id="ARBA00022705"/>
    </source>
</evidence>
<dbReference type="GO" id="GO:0006260">
    <property type="term" value="P:DNA replication"/>
    <property type="evidence" value="ECO:0007669"/>
    <property type="project" value="UniProtKB-KW"/>
</dbReference>
<comment type="catalytic activity">
    <reaction evidence="9">
        <text>DNA(n) + a 2'-deoxyribonucleoside 5'-triphosphate = DNA(n+1) + diphosphate</text>
        <dbReference type="Rhea" id="RHEA:22508"/>
        <dbReference type="Rhea" id="RHEA-COMP:17339"/>
        <dbReference type="Rhea" id="RHEA-COMP:17340"/>
        <dbReference type="ChEBI" id="CHEBI:33019"/>
        <dbReference type="ChEBI" id="CHEBI:61560"/>
        <dbReference type="ChEBI" id="CHEBI:173112"/>
        <dbReference type="EC" id="2.7.7.7"/>
    </reaction>
</comment>
<feature type="non-terminal residue" evidence="11">
    <location>
        <position position="1"/>
    </location>
</feature>
<dbReference type="InterPro" id="IPR017964">
    <property type="entry name" value="DNA-dir_DNA_pol_B_CS"/>
</dbReference>
<dbReference type="GO" id="GO:0000166">
    <property type="term" value="F:nucleotide binding"/>
    <property type="evidence" value="ECO:0007669"/>
    <property type="project" value="InterPro"/>
</dbReference>
<evidence type="ECO:0000256" key="4">
    <source>
        <dbReference type="ARBA" id="ARBA00022679"/>
    </source>
</evidence>
<dbReference type="OrthoDB" id="5719779at2759"/>
<dbReference type="Gene3D" id="3.30.420.10">
    <property type="entry name" value="Ribonuclease H-like superfamily/Ribonuclease H"/>
    <property type="match status" value="1"/>
</dbReference>
<evidence type="ECO:0000259" key="10">
    <source>
        <dbReference type="Pfam" id="PF03175"/>
    </source>
</evidence>
<keyword evidence="5" id="KW-0548">Nucleotidyltransferase</keyword>
<evidence type="ECO:0000256" key="1">
    <source>
        <dbReference type="ARBA" id="ARBA00005755"/>
    </source>
</evidence>
<evidence type="ECO:0000256" key="2">
    <source>
        <dbReference type="ARBA" id="ARBA00012417"/>
    </source>
</evidence>
<dbReference type="PROSITE" id="PS00116">
    <property type="entry name" value="DNA_POLYMERASE_B"/>
    <property type="match status" value="1"/>
</dbReference>
<proteinExistence type="inferred from homology"/>
<dbReference type="InterPro" id="IPR023211">
    <property type="entry name" value="DNA_pol_palm_dom_sf"/>
</dbReference>
<dbReference type="SUPFAM" id="SSF53098">
    <property type="entry name" value="Ribonuclease H-like"/>
    <property type="match status" value="1"/>
</dbReference>
<keyword evidence="12" id="KW-1185">Reference proteome</keyword>
<dbReference type="EC" id="2.7.7.7" evidence="2"/>
<keyword evidence="8" id="KW-0238">DNA-binding</keyword>
<dbReference type="InterPro" id="IPR043502">
    <property type="entry name" value="DNA/RNA_pol_sf"/>
</dbReference>
<dbReference type="GO" id="GO:0003677">
    <property type="term" value="F:DNA binding"/>
    <property type="evidence" value="ECO:0007669"/>
    <property type="project" value="UniProtKB-KW"/>
</dbReference>
<dbReference type="Gene3D" id="3.90.1600.10">
    <property type="entry name" value="Palm domain of DNA polymerase"/>
    <property type="match status" value="1"/>
</dbReference>
<accession>A0A086TIF8</accession>
<feature type="domain" description="DNA-directed DNA polymerase family B mitochondria/virus" evidence="10">
    <location>
        <begin position="414"/>
        <end position="773"/>
    </location>
</feature>
<dbReference type="InterPro" id="IPR036397">
    <property type="entry name" value="RNaseH_sf"/>
</dbReference>
<evidence type="ECO:0000256" key="8">
    <source>
        <dbReference type="ARBA" id="ARBA00023125"/>
    </source>
</evidence>
<comment type="similarity">
    <text evidence="1">Belongs to the DNA polymerase type-B family.</text>
</comment>
<evidence type="ECO:0000256" key="9">
    <source>
        <dbReference type="ARBA" id="ARBA00049244"/>
    </source>
</evidence>
<dbReference type="InterPro" id="IPR004868">
    <property type="entry name" value="DNA-dir_DNA_pol_B_mt/vir"/>
</dbReference>
<evidence type="ECO:0000256" key="5">
    <source>
        <dbReference type="ARBA" id="ARBA00022695"/>
    </source>
</evidence>
<dbReference type="SUPFAM" id="SSF56672">
    <property type="entry name" value="DNA/RNA polymerases"/>
    <property type="match status" value="1"/>
</dbReference>
<keyword evidence="7" id="KW-0239">DNA-directed DNA polymerase</keyword>
<dbReference type="Proteomes" id="UP000243308">
    <property type="component" value="Unassembled WGS sequence"/>
</dbReference>
<keyword evidence="4" id="KW-0808">Transferase</keyword>
<name>A0A086TIF8_9FUNG</name>
<dbReference type="GO" id="GO:0003887">
    <property type="term" value="F:DNA-directed DNA polymerase activity"/>
    <property type="evidence" value="ECO:0007669"/>
    <property type="project" value="UniProtKB-KW"/>
</dbReference>
<dbReference type="AlphaFoldDB" id="A0A086TIF8"/>